<dbReference type="Gene3D" id="1.10.1820.10">
    <property type="entry name" value="protein kinase ck2 holoenzyme, chain C, domain 1"/>
    <property type="match status" value="1"/>
</dbReference>
<dbReference type="GO" id="GO:0006974">
    <property type="term" value="P:DNA damage response"/>
    <property type="evidence" value="ECO:0007669"/>
    <property type="project" value="EnsemblFungi"/>
</dbReference>
<dbReference type="GO" id="GO:0006359">
    <property type="term" value="P:regulation of transcription by RNA polymerase III"/>
    <property type="evidence" value="ECO:0007669"/>
    <property type="project" value="EnsemblFungi"/>
</dbReference>
<dbReference type="GO" id="GO:0006356">
    <property type="term" value="P:regulation of transcription by RNA polymerase I"/>
    <property type="evidence" value="ECO:0007669"/>
    <property type="project" value="EnsemblFungi"/>
</dbReference>
<dbReference type="GO" id="GO:0034456">
    <property type="term" value="C:UTP-C complex"/>
    <property type="evidence" value="ECO:0007669"/>
    <property type="project" value="EnsemblFungi"/>
</dbReference>
<gene>
    <name evidence="4" type="ORF">CANCADRAFT_3724</name>
</gene>
<dbReference type="SMART" id="SM01085">
    <property type="entry name" value="CK_II_beta"/>
    <property type="match status" value="1"/>
</dbReference>
<protein>
    <recommendedName>
        <fullName evidence="3">Casein kinase II subunit beta</fullName>
        <shortName evidence="3">CK II beta</shortName>
    </recommendedName>
</protein>
<evidence type="ECO:0000256" key="1">
    <source>
        <dbReference type="ARBA" id="ARBA00006941"/>
    </source>
</evidence>
<comment type="function">
    <text evidence="2 3">Regulatory subunit of casein kinase II/CK2. As part of the kinase complex regulates the basal catalytic activity of the alpha subunit a constitutively active serine/threonine-protein kinase that phosphorylates a large number of substrates containing acidic residues C-terminal to the phosphorylated serine or threonine.</text>
</comment>
<dbReference type="InterPro" id="IPR016149">
    <property type="entry name" value="Casein_kin_II_reg-sub_N"/>
</dbReference>
<dbReference type="SUPFAM" id="SSF57798">
    <property type="entry name" value="Casein kinase II beta subunit"/>
    <property type="match status" value="1"/>
</dbReference>
<dbReference type="GO" id="GO:0032040">
    <property type="term" value="C:small-subunit processome"/>
    <property type="evidence" value="ECO:0007669"/>
    <property type="project" value="EnsemblFungi"/>
</dbReference>
<name>A0A1E4TBE7_9ASCO</name>
<dbReference type="FunFam" id="1.10.1820.10:FF:000005">
    <property type="entry name" value="Casein kinase II subunit beta"/>
    <property type="match status" value="1"/>
</dbReference>
<dbReference type="GO" id="GO:0042790">
    <property type="term" value="P:nucleolar large rRNA transcription by RNA polymerase I"/>
    <property type="evidence" value="ECO:0007669"/>
    <property type="project" value="EnsemblFungi"/>
</dbReference>
<dbReference type="GO" id="GO:0051726">
    <property type="term" value="P:regulation of cell cycle"/>
    <property type="evidence" value="ECO:0007669"/>
    <property type="project" value="EnsemblFungi"/>
</dbReference>
<dbReference type="AlphaFoldDB" id="A0A1E4TBE7"/>
<evidence type="ECO:0000256" key="2">
    <source>
        <dbReference type="ARBA" id="ARBA00045899"/>
    </source>
</evidence>
<comment type="similarity">
    <text evidence="1 3">Belongs to the casein kinase 2 subunit beta family.</text>
</comment>
<dbReference type="GO" id="GO:0060962">
    <property type="term" value="P:regulation of ribosomal protein gene transcription by RNA polymerase II"/>
    <property type="evidence" value="ECO:0007669"/>
    <property type="project" value="EnsemblFungi"/>
</dbReference>
<organism evidence="4 5">
    <name type="scientific">Tortispora caseinolytica NRRL Y-17796</name>
    <dbReference type="NCBI Taxonomy" id="767744"/>
    <lineage>
        <taxon>Eukaryota</taxon>
        <taxon>Fungi</taxon>
        <taxon>Dikarya</taxon>
        <taxon>Ascomycota</taxon>
        <taxon>Saccharomycotina</taxon>
        <taxon>Trigonopsidomycetes</taxon>
        <taxon>Trigonopsidales</taxon>
        <taxon>Trigonopsidaceae</taxon>
        <taxon>Tortispora</taxon>
    </lineage>
</organism>
<dbReference type="Gene3D" id="2.20.25.20">
    <property type="match status" value="1"/>
</dbReference>
<dbReference type="PROSITE" id="PS01101">
    <property type="entry name" value="CK2_BETA"/>
    <property type="match status" value="1"/>
</dbReference>
<evidence type="ECO:0000256" key="3">
    <source>
        <dbReference type="RuleBase" id="RU361268"/>
    </source>
</evidence>
<dbReference type="PANTHER" id="PTHR11740:SF39">
    <property type="entry name" value="CASEIN KINASE II SUBUNIT BETA"/>
    <property type="match status" value="1"/>
</dbReference>
<proteinExistence type="inferred from homology"/>
<dbReference type="FunFam" id="2.20.25.20:FF:000001">
    <property type="entry name" value="Casein kinase II subunit beta"/>
    <property type="match status" value="1"/>
</dbReference>
<dbReference type="GO" id="GO:0005956">
    <property type="term" value="C:protein kinase CK2 complex"/>
    <property type="evidence" value="ECO:0007669"/>
    <property type="project" value="UniProtKB-UniRule"/>
</dbReference>
<evidence type="ECO:0000313" key="5">
    <source>
        <dbReference type="Proteomes" id="UP000095023"/>
    </source>
</evidence>
<keyword evidence="5" id="KW-1185">Reference proteome</keyword>
<dbReference type="InterPro" id="IPR035991">
    <property type="entry name" value="Casein_kinase_II_beta-like"/>
</dbReference>
<dbReference type="PANTHER" id="PTHR11740">
    <property type="entry name" value="CASEIN KINASE II SUBUNIT BETA"/>
    <property type="match status" value="1"/>
</dbReference>
<dbReference type="Proteomes" id="UP000095023">
    <property type="component" value="Unassembled WGS sequence"/>
</dbReference>
<dbReference type="GO" id="GO:0032545">
    <property type="term" value="C:CURI complex"/>
    <property type="evidence" value="ECO:0007669"/>
    <property type="project" value="EnsemblFungi"/>
</dbReference>
<dbReference type="GO" id="GO:0005737">
    <property type="term" value="C:cytoplasm"/>
    <property type="evidence" value="ECO:0007669"/>
    <property type="project" value="TreeGrafter"/>
</dbReference>
<dbReference type="InterPro" id="IPR000704">
    <property type="entry name" value="Casein_kinase_II_reg-sub"/>
</dbReference>
<dbReference type="OrthoDB" id="3971593at2759"/>
<reference evidence="5" key="1">
    <citation type="submission" date="2016-02" db="EMBL/GenBank/DDBJ databases">
        <title>Comparative genomics of biotechnologically important yeasts.</title>
        <authorList>
            <consortium name="DOE Joint Genome Institute"/>
            <person name="Riley R."/>
            <person name="Haridas S."/>
            <person name="Wolfe K.H."/>
            <person name="Lopes M.R."/>
            <person name="Hittinger C.T."/>
            <person name="Goker M."/>
            <person name="Salamov A."/>
            <person name="Wisecaver J."/>
            <person name="Long T.M."/>
            <person name="Aerts A.L."/>
            <person name="Barry K."/>
            <person name="Choi C."/>
            <person name="Clum A."/>
            <person name="Coughlan A.Y."/>
            <person name="Deshpande S."/>
            <person name="Douglass A.P."/>
            <person name="Hanson S.J."/>
            <person name="Klenk H.-P."/>
            <person name="Labutti K."/>
            <person name="Lapidus A."/>
            <person name="Lindquist E."/>
            <person name="Lipzen A."/>
            <person name="Meier-Kolthoff J.P."/>
            <person name="Ohm R.A."/>
            <person name="Otillar R.P."/>
            <person name="Pangilinan J."/>
            <person name="Peng Y."/>
            <person name="Rokas A."/>
            <person name="Rosa C.A."/>
            <person name="Scheuner C."/>
            <person name="Sibirny A.A."/>
            <person name="Slot J.C."/>
            <person name="Stielow J.B."/>
            <person name="Sun H."/>
            <person name="Kurtzman C.P."/>
            <person name="Blackwell M."/>
            <person name="Jeffries T.W."/>
            <person name="Grigoriev I.V."/>
        </authorList>
    </citation>
    <scope>NUCLEOTIDE SEQUENCE [LARGE SCALE GENOMIC DNA]</scope>
    <source>
        <strain evidence="5">NRRL Y-17796</strain>
    </source>
</reference>
<dbReference type="GO" id="GO:0030291">
    <property type="term" value="F:protein serine/threonine kinase inhibitor activity"/>
    <property type="evidence" value="ECO:0007669"/>
    <property type="project" value="EnsemblFungi"/>
</dbReference>
<sequence length="225" mass="26452">MESESGTESEDRLWVGWFLGDKGNEYFCEVDFDFILDRFNLTGLNTEVPYFQQALNLINDAFDADDYEEREKLEVSARVLYGLIHARFILTSHGLEQMLKKYKHCDFGRCPRVDCEQQALLPCGLSDVLSTDTVKLFCPKCEDLYKPKSYRHINIDGAFFGTTFPHMFMQFYPHCIPSKSSQRYIPKIFGLHMHDAATLARWQELKRREMMKRLLTYKKRGELQE</sequence>
<dbReference type="EMBL" id="KV453843">
    <property type="protein sequence ID" value="ODV89085.1"/>
    <property type="molecule type" value="Genomic_DNA"/>
</dbReference>
<comment type="subunit">
    <text evidence="3">Tetramer of two alpha and two beta subunits.</text>
</comment>
<accession>A0A1E4TBE7</accession>
<evidence type="ECO:0000313" key="4">
    <source>
        <dbReference type="EMBL" id="ODV89085.1"/>
    </source>
</evidence>
<dbReference type="PRINTS" id="PR00472">
    <property type="entry name" value="CASNKINASEII"/>
</dbReference>
<dbReference type="Pfam" id="PF01214">
    <property type="entry name" value="CK_II_beta"/>
    <property type="match status" value="1"/>
</dbReference>